<dbReference type="PROSITE" id="PS51898">
    <property type="entry name" value="TYR_RECOMBINASE"/>
    <property type="match status" value="1"/>
</dbReference>
<keyword evidence="9" id="KW-1185">Reference proteome</keyword>
<evidence type="ECO:0000313" key="8">
    <source>
        <dbReference type="EMBL" id="KUF41568.1"/>
    </source>
</evidence>
<dbReference type="Proteomes" id="UP000053300">
    <property type="component" value="Unassembled WGS sequence"/>
</dbReference>
<protein>
    <submittedName>
        <fullName evidence="8">Integrase</fullName>
    </submittedName>
</protein>
<feature type="domain" description="Tyr recombinase" evidence="6">
    <location>
        <begin position="217"/>
        <end position="395"/>
    </location>
</feature>
<dbReference type="Pfam" id="PF00589">
    <property type="entry name" value="Phage_integrase"/>
    <property type="match status" value="1"/>
</dbReference>
<name>A0A0W7Z314_9BURK</name>
<evidence type="ECO:0000256" key="1">
    <source>
        <dbReference type="ARBA" id="ARBA00008857"/>
    </source>
</evidence>
<dbReference type="Pfam" id="PF22022">
    <property type="entry name" value="Phage_int_M"/>
    <property type="match status" value="1"/>
</dbReference>
<dbReference type="InterPro" id="IPR025166">
    <property type="entry name" value="Integrase_DNA_bind_dom"/>
</dbReference>
<dbReference type="PANTHER" id="PTHR30629">
    <property type="entry name" value="PROPHAGE INTEGRASE"/>
    <property type="match status" value="1"/>
</dbReference>
<dbReference type="InterPro" id="IPR011010">
    <property type="entry name" value="DNA_brk_join_enz"/>
</dbReference>
<dbReference type="Gene3D" id="1.10.443.10">
    <property type="entry name" value="Intergrase catalytic core"/>
    <property type="match status" value="1"/>
</dbReference>
<keyword evidence="3 5" id="KW-0238">DNA-binding</keyword>
<dbReference type="InterPro" id="IPR053876">
    <property type="entry name" value="Phage_int_M"/>
</dbReference>
<dbReference type="EMBL" id="LPXH01000022">
    <property type="protein sequence ID" value="KUF41568.1"/>
    <property type="molecule type" value="Genomic_DNA"/>
</dbReference>
<gene>
    <name evidence="8" type="ORF">AS359_01855</name>
</gene>
<accession>A0A0W7Z314</accession>
<feature type="domain" description="Core-binding (CB)" evidence="7">
    <location>
        <begin position="115"/>
        <end position="194"/>
    </location>
</feature>
<keyword evidence="4" id="KW-0233">DNA recombination</keyword>
<dbReference type="RefSeq" id="WP_058879691.1">
    <property type="nucleotide sequence ID" value="NZ_LPXH01000022.1"/>
</dbReference>
<reference evidence="8 9" key="1">
    <citation type="submission" date="2015-12" db="EMBL/GenBank/DDBJ databases">
        <title>Complete genome sequence of a multi-drug resistant strain Acidovorax sp. 12322-1.</title>
        <authorList>
            <person name="Ming D."/>
            <person name="Wang M."/>
            <person name="Hu S."/>
            <person name="Zhou Y."/>
            <person name="Jiang T."/>
        </authorList>
    </citation>
    <scope>NUCLEOTIDE SEQUENCE [LARGE SCALE GENOMIC DNA]</scope>
    <source>
        <strain evidence="8 9">12322-1</strain>
    </source>
</reference>
<dbReference type="GO" id="GO:0015074">
    <property type="term" value="P:DNA integration"/>
    <property type="evidence" value="ECO:0007669"/>
    <property type="project" value="UniProtKB-KW"/>
</dbReference>
<organism evidence="8 9">
    <name type="scientific">Comamonas kerstersii</name>
    <dbReference type="NCBI Taxonomy" id="225992"/>
    <lineage>
        <taxon>Bacteria</taxon>
        <taxon>Pseudomonadati</taxon>
        <taxon>Pseudomonadota</taxon>
        <taxon>Betaproteobacteria</taxon>
        <taxon>Burkholderiales</taxon>
        <taxon>Comamonadaceae</taxon>
        <taxon>Comamonas</taxon>
    </lineage>
</organism>
<dbReference type="InterPro" id="IPR044068">
    <property type="entry name" value="CB"/>
</dbReference>
<evidence type="ECO:0000256" key="3">
    <source>
        <dbReference type="ARBA" id="ARBA00023125"/>
    </source>
</evidence>
<dbReference type="GO" id="GO:0006310">
    <property type="term" value="P:DNA recombination"/>
    <property type="evidence" value="ECO:0007669"/>
    <property type="project" value="UniProtKB-KW"/>
</dbReference>
<dbReference type="InterPro" id="IPR050808">
    <property type="entry name" value="Phage_Integrase"/>
</dbReference>
<dbReference type="AlphaFoldDB" id="A0A0W7Z314"/>
<dbReference type="Gene3D" id="3.30.160.390">
    <property type="entry name" value="Integrase, DNA-binding domain"/>
    <property type="match status" value="1"/>
</dbReference>
<dbReference type="GO" id="GO:0003677">
    <property type="term" value="F:DNA binding"/>
    <property type="evidence" value="ECO:0007669"/>
    <property type="project" value="UniProtKB-UniRule"/>
</dbReference>
<evidence type="ECO:0000256" key="5">
    <source>
        <dbReference type="PROSITE-ProRule" id="PRU01248"/>
    </source>
</evidence>
<sequence length="409" mass="47093">MLTDTKCKASAPREKLYRLADGGGLYLEVKPNGVKAWRYRFEIQGKESLFAIGEYAPASNKETAAQAEERRAAKRFTLQEARGERTRCRDLVRQGINPADHRKQEQIKAEHAARITFEVIAKEWLSMRDWHELTKQRRLDVFERVIFPKIGQLPIAQITSLQVLDVLNDADKKNGPSVRDVAKRSMSSVFELAIATLRAETDPVYPVRKAHPRNKTQHKRALEEGEIAQLLRDFKGLGGRYETVASFQLMWWTLCRPNEVVEAQWQEFDLDAACWLIPAERMKMGKAHKVPLPSQAVEVLKVMRGLTGRFQYVFPGRDKRTVSMSQASWRQALMKLGWSGRFSPHATRVTGSTRLHEMGYRSEWIERQLAHADTNAVRATYNHALYYEDRAQMMQKWADHLEKLSALES</sequence>
<dbReference type="InterPro" id="IPR010998">
    <property type="entry name" value="Integrase_recombinase_N"/>
</dbReference>
<dbReference type="InterPro" id="IPR038488">
    <property type="entry name" value="Integrase_DNA-bd_sf"/>
</dbReference>
<dbReference type="InterPro" id="IPR013762">
    <property type="entry name" value="Integrase-like_cat_sf"/>
</dbReference>
<evidence type="ECO:0000256" key="2">
    <source>
        <dbReference type="ARBA" id="ARBA00022908"/>
    </source>
</evidence>
<evidence type="ECO:0000313" key="9">
    <source>
        <dbReference type="Proteomes" id="UP000053300"/>
    </source>
</evidence>
<evidence type="ECO:0000259" key="7">
    <source>
        <dbReference type="PROSITE" id="PS51900"/>
    </source>
</evidence>
<evidence type="ECO:0000256" key="4">
    <source>
        <dbReference type="ARBA" id="ARBA00023172"/>
    </source>
</evidence>
<dbReference type="InterPro" id="IPR002104">
    <property type="entry name" value="Integrase_catalytic"/>
</dbReference>
<dbReference type="SUPFAM" id="SSF56349">
    <property type="entry name" value="DNA breaking-rejoining enzymes"/>
    <property type="match status" value="1"/>
</dbReference>
<keyword evidence="2" id="KW-0229">DNA integration</keyword>
<dbReference type="Pfam" id="PF13356">
    <property type="entry name" value="Arm-DNA-bind_3"/>
    <property type="match status" value="1"/>
</dbReference>
<proteinExistence type="inferred from homology"/>
<dbReference type="PROSITE" id="PS51900">
    <property type="entry name" value="CB"/>
    <property type="match status" value="1"/>
</dbReference>
<dbReference type="Gene3D" id="1.10.150.130">
    <property type="match status" value="1"/>
</dbReference>
<comment type="caution">
    <text evidence="8">The sequence shown here is derived from an EMBL/GenBank/DDBJ whole genome shotgun (WGS) entry which is preliminary data.</text>
</comment>
<dbReference type="CDD" id="cd00801">
    <property type="entry name" value="INT_P4_C"/>
    <property type="match status" value="1"/>
</dbReference>
<evidence type="ECO:0000259" key="6">
    <source>
        <dbReference type="PROSITE" id="PS51898"/>
    </source>
</evidence>
<comment type="similarity">
    <text evidence="1">Belongs to the 'phage' integrase family.</text>
</comment>
<dbReference type="PANTHER" id="PTHR30629:SF2">
    <property type="entry name" value="PROPHAGE INTEGRASE INTS-RELATED"/>
    <property type="match status" value="1"/>
</dbReference>